<dbReference type="EMBL" id="CM004394">
    <property type="protein sequence ID" value="KAG8649064.1"/>
    <property type="molecule type" value="Genomic_DNA"/>
</dbReference>
<proteinExistence type="predicted"/>
<gene>
    <name evidence="1" type="ORF">MANES_08G064200v8</name>
</gene>
<reference evidence="2" key="1">
    <citation type="journal article" date="2016" name="Nat. Biotechnol.">
        <title>Sequencing wild and cultivated cassava and related species reveals extensive interspecific hybridization and genetic diversity.</title>
        <authorList>
            <person name="Bredeson J.V."/>
            <person name="Lyons J.B."/>
            <person name="Prochnik S.E."/>
            <person name="Wu G.A."/>
            <person name="Ha C.M."/>
            <person name="Edsinger-Gonzales E."/>
            <person name="Grimwood J."/>
            <person name="Schmutz J."/>
            <person name="Rabbi I.Y."/>
            <person name="Egesi C."/>
            <person name="Nauluvula P."/>
            <person name="Lebot V."/>
            <person name="Ndunguru J."/>
            <person name="Mkamilo G."/>
            <person name="Bart R.S."/>
            <person name="Setter T.L."/>
            <person name="Gleadow R.M."/>
            <person name="Kulakow P."/>
            <person name="Ferguson M.E."/>
            <person name="Rounsley S."/>
            <person name="Rokhsar D.S."/>
        </authorList>
    </citation>
    <scope>NUCLEOTIDE SEQUENCE [LARGE SCALE GENOMIC DNA]</scope>
    <source>
        <strain evidence="2">cv. AM560-2</strain>
    </source>
</reference>
<organism evidence="1 2">
    <name type="scientific">Manihot esculenta</name>
    <name type="common">Cassava</name>
    <name type="synonym">Jatropha manihot</name>
    <dbReference type="NCBI Taxonomy" id="3983"/>
    <lineage>
        <taxon>Eukaryota</taxon>
        <taxon>Viridiplantae</taxon>
        <taxon>Streptophyta</taxon>
        <taxon>Embryophyta</taxon>
        <taxon>Tracheophyta</taxon>
        <taxon>Spermatophyta</taxon>
        <taxon>Magnoliopsida</taxon>
        <taxon>eudicotyledons</taxon>
        <taxon>Gunneridae</taxon>
        <taxon>Pentapetalae</taxon>
        <taxon>rosids</taxon>
        <taxon>fabids</taxon>
        <taxon>Malpighiales</taxon>
        <taxon>Euphorbiaceae</taxon>
        <taxon>Crotonoideae</taxon>
        <taxon>Manihoteae</taxon>
        <taxon>Manihot</taxon>
    </lineage>
</organism>
<dbReference type="Proteomes" id="UP000091857">
    <property type="component" value="Chromosome 8"/>
</dbReference>
<evidence type="ECO:0000313" key="2">
    <source>
        <dbReference type="Proteomes" id="UP000091857"/>
    </source>
</evidence>
<sequence length="464" mass="52799">MPEQQIPVVSLSMDQAGLTTEQVLKRDIPWEAYMTTKLISGTDLQLLRRYDNRSESYRAQLLDDDGPAYVRVFVSILRDIFKEETVEYVLALIDELLTANPKRARLFHDKSLTNEDTYEPFLRLLWKGNWYIQERSCKILALIVSARPKTQDCITANGQASNSKRKVTSIDDVLKGLVEWLCAQLKKPSHPTWGVPTAISCIAMLLKEPVVRSSFVQADGVKLLIPLISPASTQQSIQLLYETCLCVWLLSYYEPAIEYLATSRALPRLVEVVKSSTKEKVVRVIVLAFRNLLSKGTFGAQMVDLGLPQIVQSLKAQAWSDEDLLEALNQLEEGLRDNIKKLSSFDEYKQEVLLGHLDWSPMHKDPIFWRENINNFEENDFQILRVLITILETSSDARALAVASFDLSQFIQYHPAGRIIVTDLKAKDRVMKLMNHENAEVTKNALLCTQRLFLGSKYASFLQA</sequence>
<name>A0ACB7HAU4_MANES</name>
<protein>
    <submittedName>
        <fullName evidence="1">Uncharacterized protein</fullName>
    </submittedName>
</protein>
<accession>A0ACB7HAU4</accession>
<evidence type="ECO:0000313" key="1">
    <source>
        <dbReference type="EMBL" id="KAG8649064.1"/>
    </source>
</evidence>
<comment type="caution">
    <text evidence="1">The sequence shown here is derived from an EMBL/GenBank/DDBJ whole genome shotgun (WGS) entry which is preliminary data.</text>
</comment>
<keyword evidence="2" id="KW-1185">Reference proteome</keyword>